<evidence type="ECO:0000313" key="1">
    <source>
        <dbReference type="EMBL" id="MPN04688.1"/>
    </source>
</evidence>
<name>A0A645ERM8_9ZZZZ</name>
<protein>
    <submittedName>
        <fullName evidence="1">Uncharacterized protein</fullName>
    </submittedName>
</protein>
<gene>
    <name evidence="1" type="ORF">SDC9_151933</name>
</gene>
<sequence>MAVGDVDGDVFGADAVGHETVHRLVVRLLHTQRDGGKQSLGLHVLGEGHVVDVKTVHHIEETVLCQIGADLLVHHRLHVGGHHRQLEAAAAQHDTGVTFRTAFHAAHAGQQKNVVVVEDFHGSKLRKRSRRESHPPQFSRIGAWLGARFLAVPACSRQKKPDLKKLGPGD</sequence>
<dbReference type="AlphaFoldDB" id="A0A645ERM8"/>
<reference evidence="1" key="1">
    <citation type="submission" date="2019-08" db="EMBL/GenBank/DDBJ databases">
        <authorList>
            <person name="Kucharzyk K."/>
            <person name="Murdoch R.W."/>
            <person name="Higgins S."/>
            <person name="Loffler F."/>
        </authorList>
    </citation>
    <scope>NUCLEOTIDE SEQUENCE</scope>
</reference>
<dbReference type="EMBL" id="VSSQ01050610">
    <property type="protein sequence ID" value="MPN04688.1"/>
    <property type="molecule type" value="Genomic_DNA"/>
</dbReference>
<accession>A0A645ERM8</accession>
<proteinExistence type="predicted"/>
<comment type="caution">
    <text evidence="1">The sequence shown here is derived from an EMBL/GenBank/DDBJ whole genome shotgun (WGS) entry which is preliminary data.</text>
</comment>
<organism evidence="1">
    <name type="scientific">bioreactor metagenome</name>
    <dbReference type="NCBI Taxonomy" id="1076179"/>
    <lineage>
        <taxon>unclassified sequences</taxon>
        <taxon>metagenomes</taxon>
        <taxon>ecological metagenomes</taxon>
    </lineage>
</organism>